<keyword evidence="2" id="KW-1003">Cell membrane</keyword>
<keyword evidence="5 6" id="KW-0472">Membrane</keyword>
<dbReference type="PANTHER" id="PTHR23513">
    <property type="entry name" value="INTEGRAL MEMBRANE EFFLUX PROTEIN-RELATED"/>
    <property type="match status" value="1"/>
</dbReference>
<feature type="transmembrane region" description="Helical" evidence="6">
    <location>
        <begin position="415"/>
        <end position="438"/>
    </location>
</feature>
<evidence type="ECO:0000313" key="7">
    <source>
        <dbReference type="EMBL" id="KIM37890.1"/>
    </source>
</evidence>
<feature type="transmembrane region" description="Helical" evidence="6">
    <location>
        <begin position="313"/>
        <end position="336"/>
    </location>
</feature>
<reference evidence="7 8" key="1">
    <citation type="submission" date="2014-04" db="EMBL/GenBank/DDBJ databases">
        <authorList>
            <consortium name="DOE Joint Genome Institute"/>
            <person name="Kuo A."/>
            <person name="Gay G."/>
            <person name="Dore J."/>
            <person name="Kohler A."/>
            <person name="Nagy L.G."/>
            <person name="Floudas D."/>
            <person name="Copeland A."/>
            <person name="Barry K.W."/>
            <person name="Cichocki N."/>
            <person name="Veneault-Fourrey C."/>
            <person name="LaButti K."/>
            <person name="Lindquist E.A."/>
            <person name="Lipzen A."/>
            <person name="Lundell T."/>
            <person name="Morin E."/>
            <person name="Murat C."/>
            <person name="Sun H."/>
            <person name="Tunlid A."/>
            <person name="Henrissat B."/>
            <person name="Grigoriev I.V."/>
            <person name="Hibbett D.S."/>
            <person name="Martin F."/>
            <person name="Nordberg H.P."/>
            <person name="Cantor M.N."/>
            <person name="Hua S.X."/>
        </authorList>
    </citation>
    <scope>NUCLEOTIDE SEQUENCE [LARGE SCALE GENOMIC DNA]</scope>
    <source>
        <strain evidence="8">h7</strain>
    </source>
</reference>
<sequence>MGRVSEIWNSYSGDQKRNIALYIAGIMMYKLGLEFFNGSITTLATDRFKAANTFTKLGAAQGVNQAAQCVGAILIAPLIKRWPTRSVLSGAIFLFGVMTVILLIVDASTGGKMKPAGAKSPSYGNWNPNLIFVVWTLAGICYGMVELIRRVIPADIVGGNVSKLRRMDATVHIFYEVAGTAGAFASSSAISRFGNNYSFFLTPIFFALAGSIWLLISTLSFKSADAIREELEASGLGDVEARSTDNYFKQIGQGVIGFGQSIYVGFTLVFTHRRFIWLFPSYAVALYMHRFLENSLAPAFAKRVLGISAWSQIIVGGSNFGELLGALSVLILSDIVTTPVPWLRLDALLLNLVWVLPTFAKVATHNVSWAWKIAGCFIPISFGWAAGDVSLAAYIQSVLSEAQFAQKNVSALGAVMAFLYSSYIVLNAVLSAVLGRVFDKDF</sequence>
<dbReference type="EMBL" id="KN831794">
    <property type="protein sequence ID" value="KIM37890.1"/>
    <property type="molecule type" value="Genomic_DNA"/>
</dbReference>
<feature type="transmembrane region" description="Helical" evidence="6">
    <location>
        <begin position="251"/>
        <end position="269"/>
    </location>
</feature>
<evidence type="ECO:0000313" key="8">
    <source>
        <dbReference type="Proteomes" id="UP000053424"/>
    </source>
</evidence>
<proteinExistence type="predicted"/>
<name>A0A0C3BMF9_HEBCY</name>
<dbReference type="GO" id="GO:0005886">
    <property type="term" value="C:plasma membrane"/>
    <property type="evidence" value="ECO:0007669"/>
    <property type="project" value="UniProtKB-SubCell"/>
</dbReference>
<dbReference type="Proteomes" id="UP000053424">
    <property type="component" value="Unassembled WGS sequence"/>
</dbReference>
<feature type="transmembrane region" description="Helical" evidence="6">
    <location>
        <begin position="197"/>
        <end position="216"/>
    </location>
</feature>
<accession>A0A0C3BMF9</accession>
<dbReference type="InterPro" id="IPR011701">
    <property type="entry name" value="MFS"/>
</dbReference>
<dbReference type="OrthoDB" id="5344169at2759"/>
<keyword evidence="4 6" id="KW-1133">Transmembrane helix</keyword>
<evidence type="ECO:0000256" key="6">
    <source>
        <dbReference type="SAM" id="Phobius"/>
    </source>
</evidence>
<comment type="subcellular location">
    <subcellularLocation>
        <location evidence="1">Cell membrane</location>
        <topology evidence="1">Multi-pass membrane protein</topology>
    </subcellularLocation>
</comment>
<dbReference type="GO" id="GO:0022857">
    <property type="term" value="F:transmembrane transporter activity"/>
    <property type="evidence" value="ECO:0007669"/>
    <property type="project" value="InterPro"/>
</dbReference>
<reference evidence="8" key="2">
    <citation type="submission" date="2015-01" db="EMBL/GenBank/DDBJ databases">
        <title>Evolutionary Origins and Diversification of the Mycorrhizal Mutualists.</title>
        <authorList>
            <consortium name="DOE Joint Genome Institute"/>
            <consortium name="Mycorrhizal Genomics Consortium"/>
            <person name="Kohler A."/>
            <person name="Kuo A."/>
            <person name="Nagy L.G."/>
            <person name="Floudas D."/>
            <person name="Copeland A."/>
            <person name="Barry K.W."/>
            <person name="Cichocki N."/>
            <person name="Veneault-Fourrey C."/>
            <person name="LaButti K."/>
            <person name="Lindquist E.A."/>
            <person name="Lipzen A."/>
            <person name="Lundell T."/>
            <person name="Morin E."/>
            <person name="Murat C."/>
            <person name="Riley R."/>
            <person name="Ohm R."/>
            <person name="Sun H."/>
            <person name="Tunlid A."/>
            <person name="Henrissat B."/>
            <person name="Grigoriev I.V."/>
            <person name="Hibbett D.S."/>
            <person name="Martin F."/>
        </authorList>
    </citation>
    <scope>NUCLEOTIDE SEQUENCE [LARGE SCALE GENOMIC DNA]</scope>
    <source>
        <strain evidence="8">h7</strain>
    </source>
</reference>
<dbReference type="PANTHER" id="PTHR23513:SF6">
    <property type="entry name" value="MAJOR FACILITATOR SUPERFAMILY ASSOCIATED DOMAIN-CONTAINING PROTEIN"/>
    <property type="match status" value="1"/>
</dbReference>
<evidence type="ECO:0008006" key="9">
    <source>
        <dbReference type="Google" id="ProtNLM"/>
    </source>
</evidence>
<dbReference type="SUPFAM" id="SSF103473">
    <property type="entry name" value="MFS general substrate transporter"/>
    <property type="match status" value="1"/>
</dbReference>
<evidence type="ECO:0000256" key="5">
    <source>
        <dbReference type="ARBA" id="ARBA00023136"/>
    </source>
</evidence>
<feature type="transmembrane region" description="Helical" evidence="6">
    <location>
        <begin position="130"/>
        <end position="148"/>
    </location>
</feature>
<keyword evidence="8" id="KW-1185">Reference proteome</keyword>
<gene>
    <name evidence="7" type="ORF">M413DRAFT_252292</name>
</gene>
<dbReference type="InterPro" id="IPR036259">
    <property type="entry name" value="MFS_trans_sf"/>
</dbReference>
<dbReference type="Gene3D" id="1.20.1250.20">
    <property type="entry name" value="MFS general substrate transporter like domains"/>
    <property type="match status" value="1"/>
</dbReference>
<keyword evidence="3 6" id="KW-0812">Transmembrane</keyword>
<feature type="transmembrane region" description="Helical" evidence="6">
    <location>
        <begin position="374"/>
        <end position="395"/>
    </location>
</feature>
<feature type="transmembrane region" description="Helical" evidence="6">
    <location>
        <begin position="342"/>
        <end position="362"/>
    </location>
</feature>
<organism evidence="7 8">
    <name type="scientific">Hebeloma cylindrosporum</name>
    <dbReference type="NCBI Taxonomy" id="76867"/>
    <lineage>
        <taxon>Eukaryota</taxon>
        <taxon>Fungi</taxon>
        <taxon>Dikarya</taxon>
        <taxon>Basidiomycota</taxon>
        <taxon>Agaricomycotina</taxon>
        <taxon>Agaricomycetes</taxon>
        <taxon>Agaricomycetidae</taxon>
        <taxon>Agaricales</taxon>
        <taxon>Agaricineae</taxon>
        <taxon>Hymenogastraceae</taxon>
        <taxon>Hebeloma</taxon>
    </lineage>
</organism>
<feature type="transmembrane region" description="Helical" evidence="6">
    <location>
        <begin position="169"/>
        <end position="191"/>
    </location>
</feature>
<evidence type="ECO:0000256" key="1">
    <source>
        <dbReference type="ARBA" id="ARBA00004651"/>
    </source>
</evidence>
<dbReference type="HOGENOM" id="CLU_023742_0_0_1"/>
<evidence type="ECO:0000256" key="3">
    <source>
        <dbReference type="ARBA" id="ARBA00022692"/>
    </source>
</evidence>
<feature type="transmembrane region" description="Helical" evidence="6">
    <location>
        <begin position="275"/>
        <end position="292"/>
    </location>
</feature>
<evidence type="ECO:0000256" key="4">
    <source>
        <dbReference type="ARBA" id="ARBA00022989"/>
    </source>
</evidence>
<protein>
    <recommendedName>
        <fullName evidence="9">Major facilitator superfamily (MFS) profile domain-containing protein</fullName>
    </recommendedName>
</protein>
<evidence type="ECO:0000256" key="2">
    <source>
        <dbReference type="ARBA" id="ARBA00022475"/>
    </source>
</evidence>
<feature type="transmembrane region" description="Helical" evidence="6">
    <location>
        <begin position="87"/>
        <end position="105"/>
    </location>
</feature>
<dbReference type="AlphaFoldDB" id="A0A0C3BMF9"/>
<dbReference type="Pfam" id="PF07690">
    <property type="entry name" value="MFS_1"/>
    <property type="match status" value="1"/>
</dbReference>